<reference evidence="5" key="1">
    <citation type="submission" date="2022-10" db="EMBL/GenBank/DDBJ databases">
        <authorList>
            <person name="Hyden B.L."/>
            <person name="Feng K."/>
            <person name="Yates T."/>
            <person name="Jawdy S."/>
            <person name="Smart L.B."/>
            <person name="Muchero W."/>
        </authorList>
    </citation>
    <scope>NUCLEOTIDE SEQUENCE</scope>
    <source>
        <tissue evidence="5">Shoot tip</tissue>
    </source>
</reference>
<accession>A0ABQ8ZYI1</accession>
<evidence type="ECO:0000256" key="2">
    <source>
        <dbReference type="ARBA" id="ARBA00022448"/>
    </source>
</evidence>
<feature type="region of interest" description="Disordered" evidence="3">
    <location>
        <begin position="1"/>
        <end position="34"/>
    </location>
</feature>
<dbReference type="SUPFAM" id="SSF81665">
    <property type="entry name" value="Calcium ATPase, transmembrane domain M"/>
    <property type="match status" value="1"/>
</dbReference>
<dbReference type="InterPro" id="IPR023298">
    <property type="entry name" value="ATPase_P-typ_TM_dom_sf"/>
</dbReference>
<dbReference type="Proteomes" id="UP001141253">
    <property type="component" value="Chromosome 10"/>
</dbReference>
<dbReference type="EMBL" id="JAPFFI010000024">
    <property type="protein sequence ID" value="KAJ6313366.1"/>
    <property type="molecule type" value="Genomic_DNA"/>
</dbReference>
<protein>
    <recommendedName>
        <fullName evidence="4">P-type ATPase N-terminal domain-containing protein</fullName>
    </recommendedName>
</protein>
<comment type="subcellular location">
    <subcellularLocation>
        <location evidence="1">Endomembrane system</location>
    </subcellularLocation>
</comment>
<organism evidence="5 6">
    <name type="scientific">Salix suchowensis</name>
    <dbReference type="NCBI Taxonomy" id="1278906"/>
    <lineage>
        <taxon>Eukaryota</taxon>
        <taxon>Viridiplantae</taxon>
        <taxon>Streptophyta</taxon>
        <taxon>Embryophyta</taxon>
        <taxon>Tracheophyta</taxon>
        <taxon>Spermatophyta</taxon>
        <taxon>Magnoliopsida</taxon>
        <taxon>eudicotyledons</taxon>
        <taxon>Gunneridae</taxon>
        <taxon>Pentapetalae</taxon>
        <taxon>rosids</taxon>
        <taxon>fabids</taxon>
        <taxon>Malpighiales</taxon>
        <taxon>Salicaceae</taxon>
        <taxon>Saliceae</taxon>
        <taxon>Salix</taxon>
    </lineage>
</organism>
<keyword evidence="2" id="KW-0813">Transport</keyword>
<evidence type="ECO:0000313" key="5">
    <source>
        <dbReference type="EMBL" id="KAJ6313366.1"/>
    </source>
</evidence>
<comment type="caution">
    <text evidence="5">The sequence shown here is derived from an EMBL/GenBank/DDBJ whole genome shotgun (WGS) entry which is preliminary data.</text>
</comment>
<name>A0ABQ8ZYI1_9ROSI</name>
<proteinExistence type="predicted"/>
<gene>
    <name evidence="5" type="ORF">OIU77_014800</name>
</gene>
<keyword evidence="6" id="KW-1185">Reference proteome</keyword>
<evidence type="ECO:0000256" key="1">
    <source>
        <dbReference type="ARBA" id="ARBA00004308"/>
    </source>
</evidence>
<dbReference type="PANTHER" id="PTHR24092">
    <property type="entry name" value="PROBABLE PHOSPHOLIPID-TRANSPORTING ATPASE"/>
    <property type="match status" value="1"/>
</dbReference>
<feature type="domain" description="P-type ATPase N-terminal" evidence="4">
    <location>
        <begin position="45"/>
        <end position="109"/>
    </location>
</feature>
<evidence type="ECO:0000259" key="4">
    <source>
        <dbReference type="Pfam" id="PF16209"/>
    </source>
</evidence>
<dbReference type="Pfam" id="PF16209">
    <property type="entry name" value="PhoLip_ATPase_N"/>
    <property type="match status" value="1"/>
</dbReference>
<reference evidence="5" key="2">
    <citation type="journal article" date="2023" name="Int. J. Mol. Sci.">
        <title>De Novo Assembly and Annotation of 11 Diverse Shrub Willow (Salix) Genomes Reveals Novel Gene Organization in Sex-Linked Regions.</title>
        <authorList>
            <person name="Hyden B."/>
            <person name="Feng K."/>
            <person name="Yates T.B."/>
            <person name="Jawdy S."/>
            <person name="Cereghino C."/>
            <person name="Smart L.B."/>
            <person name="Muchero W."/>
        </authorList>
    </citation>
    <scope>NUCLEOTIDE SEQUENCE</scope>
    <source>
        <tissue evidence="5">Shoot tip</tissue>
    </source>
</reference>
<evidence type="ECO:0000256" key="3">
    <source>
        <dbReference type="SAM" id="MobiDB-lite"/>
    </source>
</evidence>
<dbReference type="PANTHER" id="PTHR24092:SF180">
    <property type="entry name" value="PHOSPHOLIPID-TRANSPORTING ATPASE DNF1-RELATED"/>
    <property type="match status" value="1"/>
</dbReference>
<feature type="non-terminal residue" evidence="5">
    <location>
        <position position="166"/>
    </location>
</feature>
<dbReference type="InterPro" id="IPR032631">
    <property type="entry name" value="P-type_ATPase_N"/>
</dbReference>
<evidence type="ECO:0000313" key="6">
    <source>
        <dbReference type="Proteomes" id="UP001141253"/>
    </source>
</evidence>
<sequence>MSGGWERLKGSRSRTTRDSSFHTPAPSRTVTLGRVQPQAPGHRTIYCNDREANLPVRFKGNSISTTKYNFLTFLPKGLFEQFRRVANCYFLLISILSMTPISPVNPVTNVVPLSLVLLVSLIKEAFEDWKRFQNDMVINNTLIDVLQNEKWVALPWKKLQVGDIIR</sequence>